<name>A0A6J7UII7_9ZZZZ</name>
<dbReference type="EMBL" id="CAFBQR010000130">
    <property type="protein sequence ID" value="CAB5064746.1"/>
    <property type="molecule type" value="Genomic_DNA"/>
</dbReference>
<gene>
    <name evidence="4" type="ORF">UFOPK4348_00686</name>
</gene>
<keyword evidence="3" id="KW-0808">Transferase</keyword>
<evidence type="ECO:0000313" key="4">
    <source>
        <dbReference type="EMBL" id="CAB5064746.1"/>
    </source>
</evidence>
<evidence type="ECO:0000256" key="2">
    <source>
        <dbReference type="ARBA" id="ARBA00022552"/>
    </source>
</evidence>
<evidence type="ECO:0000256" key="1">
    <source>
        <dbReference type="ARBA" id="ARBA00022490"/>
    </source>
</evidence>
<sequence>MTNLQPESDPSQVSRETNINKYFPGQEGAIRAYAEFLTTAGIERGLIGPREGERIWERHIFNCLPVTQLLPQGASLFDIGSGAGLPGIVIALARPDLKVTLIEPLERRVEFLNEAVAAIAAGGVEIEVIRGRAQDVKKSADFVTARAVAPMEKLKKMSWHMVKTGGSLLAMKGESAANEMVGIKGAELHEIKLEGIELGRVISVRKGSLISA</sequence>
<dbReference type="InterPro" id="IPR029063">
    <property type="entry name" value="SAM-dependent_MTases_sf"/>
</dbReference>
<dbReference type="AlphaFoldDB" id="A0A6J7UII7"/>
<dbReference type="NCBIfam" id="TIGR00138">
    <property type="entry name" value="rsmG_gidB"/>
    <property type="match status" value="1"/>
</dbReference>
<dbReference type="HAMAP" id="MF_00074">
    <property type="entry name" value="16SrRNA_methyltr_G"/>
    <property type="match status" value="1"/>
</dbReference>
<accession>A0A6J7UII7</accession>
<dbReference type="Pfam" id="PF02527">
    <property type="entry name" value="GidB"/>
    <property type="match status" value="1"/>
</dbReference>
<dbReference type="Gene3D" id="3.40.50.150">
    <property type="entry name" value="Vaccinia Virus protein VP39"/>
    <property type="match status" value="1"/>
</dbReference>
<dbReference type="PIRSF" id="PIRSF003078">
    <property type="entry name" value="GidB"/>
    <property type="match status" value="1"/>
</dbReference>
<dbReference type="GO" id="GO:0070043">
    <property type="term" value="F:rRNA (guanine-N7-)-methyltransferase activity"/>
    <property type="evidence" value="ECO:0007669"/>
    <property type="project" value="TreeGrafter"/>
</dbReference>
<protein>
    <submittedName>
        <fullName evidence="4">Unannotated protein</fullName>
    </submittedName>
</protein>
<dbReference type="PANTHER" id="PTHR31760">
    <property type="entry name" value="S-ADENOSYL-L-METHIONINE-DEPENDENT METHYLTRANSFERASES SUPERFAMILY PROTEIN"/>
    <property type="match status" value="1"/>
</dbReference>
<dbReference type="PANTHER" id="PTHR31760:SF0">
    <property type="entry name" value="S-ADENOSYL-L-METHIONINE-DEPENDENT METHYLTRANSFERASES SUPERFAMILY PROTEIN"/>
    <property type="match status" value="1"/>
</dbReference>
<reference evidence="4" key="1">
    <citation type="submission" date="2020-05" db="EMBL/GenBank/DDBJ databases">
        <authorList>
            <person name="Chiriac C."/>
            <person name="Salcher M."/>
            <person name="Ghai R."/>
            <person name="Kavagutti S V."/>
        </authorList>
    </citation>
    <scope>NUCLEOTIDE SEQUENCE</scope>
</reference>
<organism evidence="4">
    <name type="scientific">freshwater metagenome</name>
    <dbReference type="NCBI Taxonomy" id="449393"/>
    <lineage>
        <taxon>unclassified sequences</taxon>
        <taxon>metagenomes</taxon>
        <taxon>ecological metagenomes</taxon>
    </lineage>
</organism>
<keyword evidence="2" id="KW-0698">rRNA processing</keyword>
<proteinExistence type="inferred from homology"/>
<dbReference type="SUPFAM" id="SSF53335">
    <property type="entry name" value="S-adenosyl-L-methionine-dependent methyltransferases"/>
    <property type="match status" value="1"/>
</dbReference>
<keyword evidence="1" id="KW-0963">Cytoplasm</keyword>
<dbReference type="InterPro" id="IPR003682">
    <property type="entry name" value="rRNA_ssu_MeTfrase_G"/>
</dbReference>
<dbReference type="GO" id="GO:0005829">
    <property type="term" value="C:cytosol"/>
    <property type="evidence" value="ECO:0007669"/>
    <property type="project" value="TreeGrafter"/>
</dbReference>
<evidence type="ECO:0000256" key="3">
    <source>
        <dbReference type="ARBA" id="ARBA00022679"/>
    </source>
</evidence>